<dbReference type="AlphaFoldDB" id="A0A915KM07"/>
<accession>A0A915KM07</accession>
<organism evidence="1 2">
    <name type="scientific">Romanomermis culicivorax</name>
    <name type="common">Nematode worm</name>
    <dbReference type="NCBI Taxonomy" id="13658"/>
    <lineage>
        <taxon>Eukaryota</taxon>
        <taxon>Metazoa</taxon>
        <taxon>Ecdysozoa</taxon>
        <taxon>Nematoda</taxon>
        <taxon>Enoplea</taxon>
        <taxon>Dorylaimia</taxon>
        <taxon>Mermithida</taxon>
        <taxon>Mermithoidea</taxon>
        <taxon>Mermithidae</taxon>
        <taxon>Romanomermis</taxon>
    </lineage>
</organism>
<reference evidence="2" key="1">
    <citation type="submission" date="2022-11" db="UniProtKB">
        <authorList>
            <consortium name="WormBaseParasite"/>
        </authorList>
    </citation>
    <scope>IDENTIFICATION</scope>
</reference>
<protein>
    <submittedName>
        <fullName evidence="2">Uncharacterized protein</fullName>
    </submittedName>
</protein>
<dbReference type="Proteomes" id="UP000887565">
    <property type="component" value="Unplaced"/>
</dbReference>
<evidence type="ECO:0000313" key="1">
    <source>
        <dbReference type="Proteomes" id="UP000887565"/>
    </source>
</evidence>
<sequence length="64" mass="7300">MAMFSHEGQDARELELTSEHQIIASSGSLLQPEKDESSLCINDLKYWARGHRPLQPAHEMSTYQ</sequence>
<name>A0A915KM07_ROMCU</name>
<proteinExistence type="predicted"/>
<dbReference type="WBParaSite" id="nRc.2.0.1.t39877-RA">
    <property type="protein sequence ID" value="nRc.2.0.1.t39877-RA"/>
    <property type="gene ID" value="nRc.2.0.1.g39877"/>
</dbReference>
<keyword evidence="1" id="KW-1185">Reference proteome</keyword>
<evidence type="ECO:0000313" key="2">
    <source>
        <dbReference type="WBParaSite" id="nRc.2.0.1.t39877-RA"/>
    </source>
</evidence>